<keyword evidence="3" id="KW-1185">Reference proteome</keyword>
<dbReference type="RefSeq" id="XP_060412829.1">
    <property type="nucleotide sequence ID" value="XM_060558134.1"/>
</dbReference>
<dbReference type="GeneID" id="85442374"/>
<protein>
    <submittedName>
        <fullName evidence="2">Uncharacterized protein</fullName>
    </submittedName>
</protein>
<dbReference type="AlphaFoldDB" id="A0AAD8V3F7"/>
<dbReference type="Proteomes" id="UP001230504">
    <property type="component" value="Unassembled WGS sequence"/>
</dbReference>
<proteinExistence type="predicted"/>
<dbReference type="EMBL" id="JAHLJV010000041">
    <property type="protein sequence ID" value="KAK1585833.1"/>
    <property type="molecule type" value="Genomic_DNA"/>
</dbReference>
<evidence type="ECO:0000256" key="1">
    <source>
        <dbReference type="SAM" id="SignalP"/>
    </source>
</evidence>
<reference evidence="2" key="1">
    <citation type="submission" date="2021-06" db="EMBL/GenBank/DDBJ databases">
        <title>Comparative genomics, transcriptomics and evolutionary studies reveal genomic signatures of adaptation to plant cell wall in hemibiotrophic fungi.</title>
        <authorList>
            <consortium name="DOE Joint Genome Institute"/>
            <person name="Baroncelli R."/>
            <person name="Diaz J.F."/>
            <person name="Benocci T."/>
            <person name="Peng M."/>
            <person name="Battaglia E."/>
            <person name="Haridas S."/>
            <person name="Andreopoulos W."/>
            <person name="Labutti K."/>
            <person name="Pangilinan J."/>
            <person name="Floch G.L."/>
            <person name="Makela M.R."/>
            <person name="Henrissat B."/>
            <person name="Grigoriev I.V."/>
            <person name="Crouch J.A."/>
            <person name="De Vries R.P."/>
            <person name="Sukno S.A."/>
            <person name="Thon M.R."/>
        </authorList>
    </citation>
    <scope>NUCLEOTIDE SEQUENCE</scope>
    <source>
        <strain evidence="2">CBS 125086</strain>
    </source>
</reference>
<accession>A0AAD8V3F7</accession>
<keyword evidence="1" id="KW-0732">Signal</keyword>
<evidence type="ECO:0000313" key="3">
    <source>
        <dbReference type="Proteomes" id="UP001230504"/>
    </source>
</evidence>
<evidence type="ECO:0000313" key="2">
    <source>
        <dbReference type="EMBL" id="KAK1585833.1"/>
    </source>
</evidence>
<comment type="caution">
    <text evidence="2">The sequence shown here is derived from an EMBL/GenBank/DDBJ whole genome shotgun (WGS) entry which is preliminary data.</text>
</comment>
<gene>
    <name evidence="2" type="ORF">LY79DRAFT_557905</name>
</gene>
<feature type="signal peptide" evidence="1">
    <location>
        <begin position="1"/>
        <end position="42"/>
    </location>
</feature>
<sequence>MAWHDMTWHGTAGVVRTLLSLSLAVPFSLLSLLLVHPPSCRAVSTEYIVQNTSQPVTQPLLAFCRAPFSGRRPKPHCTCTQDDRV</sequence>
<name>A0AAD8V3F7_9PEZI</name>
<feature type="chain" id="PRO_5042053673" evidence="1">
    <location>
        <begin position="43"/>
        <end position="85"/>
    </location>
</feature>
<organism evidence="2 3">
    <name type="scientific">Colletotrichum navitas</name>
    <dbReference type="NCBI Taxonomy" id="681940"/>
    <lineage>
        <taxon>Eukaryota</taxon>
        <taxon>Fungi</taxon>
        <taxon>Dikarya</taxon>
        <taxon>Ascomycota</taxon>
        <taxon>Pezizomycotina</taxon>
        <taxon>Sordariomycetes</taxon>
        <taxon>Hypocreomycetidae</taxon>
        <taxon>Glomerellales</taxon>
        <taxon>Glomerellaceae</taxon>
        <taxon>Colletotrichum</taxon>
        <taxon>Colletotrichum graminicola species complex</taxon>
    </lineage>
</organism>